<evidence type="ECO:0000313" key="1">
    <source>
        <dbReference type="EMBL" id="SDF03741.1"/>
    </source>
</evidence>
<keyword evidence="2" id="KW-1185">Reference proteome</keyword>
<dbReference type="OrthoDB" id="5460210at2"/>
<accession>A0A1G7HTB8</accession>
<sequence length="139" mass="15451">MSFAPFSHALEALCAACAADATLPAPQARLLGDGLEALRADSAGFVAVVDPQNPFYLEFARYMEQGCRLEEDGLALLECLSIFFRLRQTLEPSRTPAPAEQRVQAYFERSGLWNPEDGNLVSQWYWRRIPAMGNNSGPR</sequence>
<protein>
    <submittedName>
        <fullName evidence="1">Uncharacterized protein</fullName>
    </submittedName>
</protein>
<evidence type="ECO:0000313" key="2">
    <source>
        <dbReference type="Proteomes" id="UP000199355"/>
    </source>
</evidence>
<name>A0A1G7HTB8_9BACT</name>
<dbReference type="Proteomes" id="UP000199355">
    <property type="component" value="Unassembled WGS sequence"/>
</dbReference>
<organism evidence="1 2">
    <name type="scientific">Desulfovibrio legallii</name>
    <dbReference type="NCBI Taxonomy" id="571438"/>
    <lineage>
        <taxon>Bacteria</taxon>
        <taxon>Pseudomonadati</taxon>
        <taxon>Thermodesulfobacteriota</taxon>
        <taxon>Desulfovibrionia</taxon>
        <taxon>Desulfovibrionales</taxon>
        <taxon>Desulfovibrionaceae</taxon>
        <taxon>Desulfovibrio</taxon>
    </lineage>
</organism>
<dbReference type="RefSeq" id="WP_092152310.1">
    <property type="nucleotide sequence ID" value="NZ_FNBX01000001.1"/>
</dbReference>
<dbReference type="AlphaFoldDB" id="A0A1G7HTB8"/>
<reference evidence="2" key="1">
    <citation type="submission" date="2016-10" db="EMBL/GenBank/DDBJ databases">
        <authorList>
            <person name="Varghese N."/>
            <person name="Submissions S."/>
        </authorList>
    </citation>
    <scope>NUCLEOTIDE SEQUENCE [LARGE SCALE GENOMIC DNA]</scope>
    <source>
        <strain evidence="2">KHC7</strain>
    </source>
</reference>
<dbReference type="EMBL" id="FNBX01000001">
    <property type="protein sequence ID" value="SDF03741.1"/>
    <property type="molecule type" value="Genomic_DNA"/>
</dbReference>
<dbReference type="STRING" id="571438.SAMN05192586_10127"/>
<proteinExistence type="predicted"/>
<gene>
    <name evidence="1" type="ORF">SAMN05192586_10127</name>
</gene>